<protein>
    <submittedName>
        <fullName evidence="2">MazG nucleotide pyrophosphohydrolase domain-containing protein</fullName>
    </submittedName>
</protein>
<feature type="domain" description="NTP pyrophosphohydrolase MazG-like" evidence="1">
    <location>
        <begin position="30"/>
        <end position="103"/>
    </location>
</feature>
<dbReference type="InterPro" id="IPR047046">
    <property type="entry name" value="YpjD/YvdC"/>
</dbReference>
<reference evidence="3" key="1">
    <citation type="journal article" date="2019" name="Int. J. Syst. Evol. Microbiol.">
        <title>The Global Catalogue of Microorganisms (GCM) 10K type strain sequencing project: providing services to taxonomists for standard genome sequencing and annotation.</title>
        <authorList>
            <consortium name="The Broad Institute Genomics Platform"/>
            <consortium name="The Broad Institute Genome Sequencing Center for Infectious Disease"/>
            <person name="Wu L."/>
            <person name="Ma J."/>
        </authorList>
    </citation>
    <scope>NUCLEOTIDE SEQUENCE [LARGE SCALE GENOMIC DNA]</scope>
    <source>
        <strain evidence="3">CGMCC 4.1641</strain>
    </source>
</reference>
<dbReference type="EMBL" id="JBHSED010000070">
    <property type="protein sequence ID" value="MFC4306937.1"/>
    <property type="molecule type" value="Genomic_DNA"/>
</dbReference>
<evidence type="ECO:0000313" key="3">
    <source>
        <dbReference type="Proteomes" id="UP001595755"/>
    </source>
</evidence>
<accession>A0ABV8SHI9</accession>
<dbReference type="PIRSF" id="PIRSF036521">
    <property type="entry name" value="UCP036521_pph"/>
    <property type="match status" value="1"/>
</dbReference>
<name>A0ABV8SHI9_9BACL</name>
<dbReference type="RefSeq" id="WP_204604119.1">
    <property type="nucleotide sequence ID" value="NZ_JBHSED010000070.1"/>
</dbReference>
<proteinExistence type="predicted"/>
<dbReference type="Pfam" id="PF03819">
    <property type="entry name" value="MazG"/>
    <property type="match status" value="1"/>
</dbReference>
<sequence length="112" mass="13036">MDIANFQQWVKQYYRERGWAELDIFVRIGFLAEETGEVARAIRALEIGRDRPDEPIGSYEENKAQLTEELGDVLGNLIVIANKYDISLEEIFLSHQTKLDHRYSSSKETEQE</sequence>
<gene>
    <name evidence="2" type="ORF">ACFO1S_26295</name>
</gene>
<keyword evidence="3" id="KW-1185">Reference proteome</keyword>
<comment type="caution">
    <text evidence="2">The sequence shown here is derived from an EMBL/GenBank/DDBJ whole genome shotgun (WGS) entry which is preliminary data.</text>
</comment>
<dbReference type="Proteomes" id="UP001595755">
    <property type="component" value="Unassembled WGS sequence"/>
</dbReference>
<evidence type="ECO:0000313" key="2">
    <source>
        <dbReference type="EMBL" id="MFC4306937.1"/>
    </source>
</evidence>
<organism evidence="2 3">
    <name type="scientific">Cohnella boryungensis</name>
    <dbReference type="NCBI Taxonomy" id="768479"/>
    <lineage>
        <taxon>Bacteria</taxon>
        <taxon>Bacillati</taxon>
        <taxon>Bacillota</taxon>
        <taxon>Bacilli</taxon>
        <taxon>Bacillales</taxon>
        <taxon>Paenibacillaceae</taxon>
        <taxon>Cohnella</taxon>
    </lineage>
</organism>
<evidence type="ECO:0000259" key="1">
    <source>
        <dbReference type="Pfam" id="PF03819"/>
    </source>
</evidence>
<dbReference type="PANTHER" id="PTHR42692">
    <property type="entry name" value="NUCLEOTIDE PYROPHOSPHOHYDROLASE"/>
    <property type="match status" value="1"/>
</dbReference>
<dbReference type="InterPro" id="IPR004518">
    <property type="entry name" value="MazG-like_dom"/>
</dbReference>
<dbReference type="PANTHER" id="PTHR42692:SF2">
    <property type="entry name" value="IG HYPOTHETICAL 16995"/>
    <property type="match status" value="1"/>
</dbReference>
<dbReference type="CDD" id="cd11523">
    <property type="entry name" value="NTP-PPase"/>
    <property type="match status" value="1"/>
</dbReference>
<dbReference type="SUPFAM" id="SSF101386">
    <property type="entry name" value="all-alpha NTP pyrophosphatases"/>
    <property type="match status" value="1"/>
</dbReference>
<dbReference type="InterPro" id="IPR011411">
    <property type="entry name" value="MazG-related_YvdC"/>
</dbReference>
<dbReference type="Gene3D" id="1.10.287.1080">
    <property type="entry name" value="MazG-like"/>
    <property type="match status" value="1"/>
</dbReference>